<evidence type="ECO:0000256" key="1">
    <source>
        <dbReference type="SAM" id="MobiDB-lite"/>
    </source>
</evidence>
<dbReference type="Proteomes" id="UP001633002">
    <property type="component" value="Unassembled WGS sequence"/>
</dbReference>
<gene>
    <name evidence="2" type="ORF">R1sor_001246</name>
</gene>
<reference evidence="2 3" key="1">
    <citation type="submission" date="2024-09" db="EMBL/GenBank/DDBJ databases">
        <title>Chromosome-scale assembly of Riccia sorocarpa.</title>
        <authorList>
            <person name="Paukszto L."/>
        </authorList>
    </citation>
    <scope>NUCLEOTIDE SEQUENCE [LARGE SCALE GENOMIC DNA]</scope>
    <source>
        <strain evidence="2">LP-2024</strain>
        <tissue evidence="2">Aerial parts of the thallus</tissue>
    </source>
</reference>
<organism evidence="2 3">
    <name type="scientific">Riccia sorocarpa</name>
    <dbReference type="NCBI Taxonomy" id="122646"/>
    <lineage>
        <taxon>Eukaryota</taxon>
        <taxon>Viridiplantae</taxon>
        <taxon>Streptophyta</taxon>
        <taxon>Embryophyta</taxon>
        <taxon>Marchantiophyta</taxon>
        <taxon>Marchantiopsida</taxon>
        <taxon>Marchantiidae</taxon>
        <taxon>Marchantiales</taxon>
        <taxon>Ricciaceae</taxon>
        <taxon>Riccia</taxon>
    </lineage>
</organism>
<comment type="caution">
    <text evidence="2">The sequence shown here is derived from an EMBL/GenBank/DDBJ whole genome shotgun (WGS) entry which is preliminary data.</text>
</comment>
<feature type="region of interest" description="Disordered" evidence="1">
    <location>
        <begin position="168"/>
        <end position="225"/>
    </location>
</feature>
<accession>A0ABD3H1F2</accession>
<keyword evidence="3" id="KW-1185">Reference proteome</keyword>
<feature type="region of interest" description="Disordered" evidence="1">
    <location>
        <begin position="246"/>
        <end position="278"/>
    </location>
</feature>
<protein>
    <submittedName>
        <fullName evidence="2">Uncharacterized protein</fullName>
    </submittedName>
</protein>
<feature type="compositionally biased region" description="Basic residues" evidence="1">
    <location>
        <begin position="204"/>
        <end position="213"/>
    </location>
</feature>
<dbReference type="EMBL" id="JBJQOH010000006">
    <property type="protein sequence ID" value="KAL3683224.1"/>
    <property type="molecule type" value="Genomic_DNA"/>
</dbReference>
<evidence type="ECO:0000313" key="3">
    <source>
        <dbReference type="Proteomes" id="UP001633002"/>
    </source>
</evidence>
<name>A0ABD3H1F2_9MARC</name>
<proteinExistence type="predicted"/>
<evidence type="ECO:0000313" key="2">
    <source>
        <dbReference type="EMBL" id="KAL3683224.1"/>
    </source>
</evidence>
<sequence length="426" mass="48567">MYAMTMLAACVGLQPGASSSEVLVQEEEKFLKHVEEYRSKFWDKPLSMFTNDDKCCRKWDEIMEWERSNCPFYVDFTENPHAMFNQWEELCYQRRVEAARTQLALEKAQSQPDLLPELQEAHRQSLEKLPEVFDPRRLQVMTEDLALEQAKIFEPQVNQVIQVFSKLKRKKVQPEDKTPPTATPEPTKDVPDDQTEQTTGAPRSNRKSQKRQKIEKAAGNVAEEAAQISKPDLTVTVAVPTAIPAVQNPTPATADPVQVKDDTSEEQIESQDNRNSKRLKKKIEAKDLANGEFRLDLQFNMDSKWVAVKASLITVINGLKQKRQLGRSRTSIPVIDEVAGMCVRLKNVGRRKQQFVVNGARMEQGADLIILDIPTGRSIFPDRDIPVWNRFPESENYPHLLLNLAHRILDDNGYVLIFHSGSLESS</sequence>
<dbReference type="AlphaFoldDB" id="A0ABD3H1F2"/>